<accession>A0A6V7WQW8</accession>
<dbReference type="AlphaFoldDB" id="A0A6V7WQW8"/>
<dbReference type="EMBL" id="CAJEWN010000738">
    <property type="protein sequence ID" value="CAD2189226.1"/>
    <property type="molecule type" value="Genomic_DNA"/>
</dbReference>
<evidence type="ECO:0000313" key="2">
    <source>
        <dbReference type="Proteomes" id="UP000580250"/>
    </source>
</evidence>
<organism evidence="1 2">
    <name type="scientific">Meloidogyne enterolobii</name>
    <name type="common">Root-knot nematode worm</name>
    <name type="synonym">Meloidogyne mayaguensis</name>
    <dbReference type="NCBI Taxonomy" id="390850"/>
    <lineage>
        <taxon>Eukaryota</taxon>
        <taxon>Metazoa</taxon>
        <taxon>Ecdysozoa</taxon>
        <taxon>Nematoda</taxon>
        <taxon>Chromadorea</taxon>
        <taxon>Rhabditida</taxon>
        <taxon>Tylenchina</taxon>
        <taxon>Tylenchomorpha</taxon>
        <taxon>Tylenchoidea</taxon>
        <taxon>Meloidogynidae</taxon>
        <taxon>Meloidogyninae</taxon>
        <taxon>Meloidogyne</taxon>
    </lineage>
</organism>
<gene>
    <name evidence="1" type="ORF">MENT_LOCUS41934</name>
</gene>
<proteinExistence type="predicted"/>
<dbReference type="Proteomes" id="UP000580250">
    <property type="component" value="Unassembled WGS sequence"/>
</dbReference>
<comment type="caution">
    <text evidence="1">The sequence shown here is derived from an EMBL/GenBank/DDBJ whole genome shotgun (WGS) entry which is preliminary data.</text>
</comment>
<reference evidence="1 2" key="1">
    <citation type="submission" date="2020-08" db="EMBL/GenBank/DDBJ databases">
        <authorList>
            <person name="Koutsovoulos G."/>
            <person name="Danchin GJ E."/>
        </authorList>
    </citation>
    <scope>NUCLEOTIDE SEQUENCE [LARGE SCALE GENOMIC DNA]</scope>
</reference>
<sequence length="86" mass="9944">MVTKYGLEDQTCGNDCNLPCSSTTSDKEIKQKLNVDGIVLSKNNFNYYNKNIGEINEFDDEINNIPKIKGTYIIIKLKIILFFRYK</sequence>
<evidence type="ECO:0000313" key="1">
    <source>
        <dbReference type="EMBL" id="CAD2189226.1"/>
    </source>
</evidence>
<name>A0A6V7WQW8_MELEN</name>
<protein>
    <submittedName>
        <fullName evidence="1">Uncharacterized protein</fullName>
    </submittedName>
</protein>